<keyword evidence="2" id="KW-0238">DNA-binding</keyword>
<dbReference type="PANTHER" id="PTHR37299:SF4">
    <property type="entry name" value="TRANSCRIPTIONAL REGULATOR"/>
    <property type="match status" value="1"/>
</dbReference>
<accession>A0ABW4SFQ0</accession>
<dbReference type="RefSeq" id="WP_381537547.1">
    <property type="nucleotide sequence ID" value="NZ_JBHUGI010000024.1"/>
</dbReference>
<sequence length="145" mass="17134">MRLSIKESDEHKDIEIIIHCPKIDDRLSQLIELIQQHDIHLIGKNQKRIQSIPVKDLLYIESVDNNSFLYTLTNEFESNLKLYEIEKIVKNTRFIRISKNLIVNISQIQSVRALFNGRFEALLVNGEKVIVNRHYVKSFKEKFLN</sequence>
<dbReference type="PROSITE" id="PS50930">
    <property type="entry name" value="HTH_LYTTR"/>
    <property type="match status" value="1"/>
</dbReference>
<dbReference type="InterPro" id="IPR007492">
    <property type="entry name" value="LytTR_DNA-bd_dom"/>
</dbReference>
<dbReference type="Proteomes" id="UP001597218">
    <property type="component" value="Unassembled WGS sequence"/>
</dbReference>
<keyword evidence="3" id="KW-1185">Reference proteome</keyword>
<gene>
    <name evidence="2" type="ORF">ACFSFY_09075</name>
</gene>
<dbReference type="InterPro" id="IPR046947">
    <property type="entry name" value="LytR-like"/>
</dbReference>
<dbReference type="GO" id="GO:0003677">
    <property type="term" value="F:DNA binding"/>
    <property type="evidence" value="ECO:0007669"/>
    <property type="project" value="UniProtKB-KW"/>
</dbReference>
<dbReference type="SMART" id="SM00850">
    <property type="entry name" value="LytTR"/>
    <property type="match status" value="1"/>
</dbReference>
<dbReference type="EMBL" id="JBHUGI010000024">
    <property type="protein sequence ID" value="MFD1928209.1"/>
    <property type="molecule type" value="Genomic_DNA"/>
</dbReference>
<evidence type="ECO:0000259" key="1">
    <source>
        <dbReference type="PROSITE" id="PS50930"/>
    </source>
</evidence>
<dbReference type="PANTHER" id="PTHR37299">
    <property type="entry name" value="TRANSCRIPTIONAL REGULATOR-RELATED"/>
    <property type="match status" value="1"/>
</dbReference>
<reference evidence="3" key="1">
    <citation type="journal article" date="2019" name="Int. J. Syst. Evol. Microbiol.">
        <title>The Global Catalogue of Microorganisms (GCM) 10K type strain sequencing project: providing services to taxonomists for standard genome sequencing and annotation.</title>
        <authorList>
            <consortium name="The Broad Institute Genomics Platform"/>
            <consortium name="The Broad Institute Genome Sequencing Center for Infectious Disease"/>
            <person name="Wu L."/>
            <person name="Ma J."/>
        </authorList>
    </citation>
    <scope>NUCLEOTIDE SEQUENCE [LARGE SCALE GENOMIC DNA]</scope>
    <source>
        <strain evidence="3">CGMCC 4.7177</strain>
    </source>
</reference>
<feature type="domain" description="HTH LytTR-type" evidence="1">
    <location>
        <begin position="41"/>
        <end position="145"/>
    </location>
</feature>
<protein>
    <submittedName>
        <fullName evidence="2">LytTR family DNA-binding domain-containing protein</fullName>
    </submittedName>
</protein>
<comment type="caution">
    <text evidence="2">The sequence shown here is derived from an EMBL/GenBank/DDBJ whole genome shotgun (WGS) entry which is preliminary data.</text>
</comment>
<evidence type="ECO:0000313" key="2">
    <source>
        <dbReference type="EMBL" id="MFD1928209.1"/>
    </source>
</evidence>
<name>A0ABW4SFQ0_9BACL</name>
<organism evidence="2 3">
    <name type="scientific">Sporosarcina siberiensis</name>
    <dbReference type="NCBI Taxonomy" id="1365606"/>
    <lineage>
        <taxon>Bacteria</taxon>
        <taxon>Bacillati</taxon>
        <taxon>Bacillota</taxon>
        <taxon>Bacilli</taxon>
        <taxon>Bacillales</taxon>
        <taxon>Caryophanaceae</taxon>
        <taxon>Sporosarcina</taxon>
    </lineage>
</organism>
<dbReference type="Pfam" id="PF04397">
    <property type="entry name" value="LytTR"/>
    <property type="match status" value="1"/>
</dbReference>
<evidence type="ECO:0000313" key="3">
    <source>
        <dbReference type="Proteomes" id="UP001597218"/>
    </source>
</evidence>
<dbReference type="Gene3D" id="2.40.50.1020">
    <property type="entry name" value="LytTr DNA-binding domain"/>
    <property type="match status" value="1"/>
</dbReference>
<proteinExistence type="predicted"/>